<keyword evidence="3" id="KW-1185">Reference proteome</keyword>
<protein>
    <submittedName>
        <fullName evidence="2">Uncharacterized protein</fullName>
    </submittedName>
</protein>
<sequence length="169" mass="19039">MTTSSAFTHPRWGLQFHWWAVDPSGQVGLFHSAFGPVPIAAHTHVAAMDSPTAQARASHPEWFDWICHDEPEDCPQTHCPVTLDRGPYLFTWDEETDDRYTRFGIPEKPLLAAELPRRMADAALLVETDFVFERTVRIDLSYPAGRELLSGSGLQRHGNTEPTDDVRPS</sequence>
<proteinExistence type="predicted"/>
<evidence type="ECO:0000313" key="3">
    <source>
        <dbReference type="Proteomes" id="UP001250858"/>
    </source>
</evidence>
<accession>A0ABY9RUK5</accession>
<dbReference type="RefSeq" id="WP_309548683.1">
    <property type="nucleotide sequence ID" value="NZ_CP133762.1"/>
</dbReference>
<gene>
    <name evidence="2" type="ORF">RGF97_14760</name>
</gene>
<evidence type="ECO:0000256" key="1">
    <source>
        <dbReference type="SAM" id="MobiDB-lite"/>
    </source>
</evidence>
<reference evidence="2 3" key="1">
    <citation type="submission" date="2023-09" db="EMBL/GenBank/DDBJ databases">
        <title>Complete genome of Streptomyces roseicoloratus T14.</title>
        <authorList>
            <person name="Bashizi T."/>
            <person name="Kim M.-J."/>
            <person name="Lee G."/>
            <person name="Tagele S.B."/>
            <person name="Shin J.-H."/>
        </authorList>
    </citation>
    <scope>NUCLEOTIDE SEQUENCE [LARGE SCALE GENOMIC DNA]</scope>
    <source>
        <strain evidence="2 3">T14</strain>
    </source>
</reference>
<dbReference type="Proteomes" id="UP001250858">
    <property type="component" value="Chromosome"/>
</dbReference>
<name>A0ABY9RUK5_9ACTN</name>
<dbReference type="EMBL" id="CP133762">
    <property type="protein sequence ID" value="WMX45866.1"/>
    <property type="molecule type" value="Genomic_DNA"/>
</dbReference>
<feature type="region of interest" description="Disordered" evidence="1">
    <location>
        <begin position="149"/>
        <end position="169"/>
    </location>
</feature>
<organism evidence="2 3">
    <name type="scientific">Streptomyces roseicoloratus</name>
    <dbReference type="NCBI Taxonomy" id="2508722"/>
    <lineage>
        <taxon>Bacteria</taxon>
        <taxon>Bacillati</taxon>
        <taxon>Actinomycetota</taxon>
        <taxon>Actinomycetes</taxon>
        <taxon>Kitasatosporales</taxon>
        <taxon>Streptomycetaceae</taxon>
        <taxon>Streptomyces</taxon>
    </lineage>
</organism>
<evidence type="ECO:0000313" key="2">
    <source>
        <dbReference type="EMBL" id="WMX45866.1"/>
    </source>
</evidence>